<dbReference type="Proteomes" id="UP000002512">
    <property type="component" value="Chromosome"/>
</dbReference>
<dbReference type="HOGENOM" id="CLU_2556886_0_0_9"/>
<accession>Q8DRV4</accession>
<keyword evidence="2" id="KW-1185">Reference proteome</keyword>
<proteinExistence type="predicted"/>
<protein>
    <submittedName>
        <fullName evidence="1">Uncharacterized protein</fullName>
    </submittedName>
</protein>
<name>Q8DRV4_STRMU</name>
<dbReference type="STRING" id="210007.SMU_2107c"/>
<organism evidence="1 2">
    <name type="scientific">Streptococcus mutans serotype c (strain ATCC 700610 / UA159)</name>
    <dbReference type="NCBI Taxonomy" id="210007"/>
    <lineage>
        <taxon>Bacteria</taxon>
        <taxon>Bacillati</taxon>
        <taxon>Bacillota</taxon>
        <taxon>Bacilli</taxon>
        <taxon>Lactobacillales</taxon>
        <taxon>Streptococcaceae</taxon>
        <taxon>Streptococcus</taxon>
    </lineage>
</organism>
<gene>
    <name evidence="1" type="ordered locus">SMU_2107c</name>
</gene>
<evidence type="ECO:0000313" key="2">
    <source>
        <dbReference type="Proteomes" id="UP000002512"/>
    </source>
</evidence>
<reference evidence="1 2" key="1">
    <citation type="journal article" date="2002" name="Proc. Natl. Acad. Sci. U.S.A.">
        <title>Genome sequence of Streptococcus mutans UA159, a cariogenic dental pathogen.</title>
        <authorList>
            <person name="Ajdic D."/>
            <person name="McShan W.M."/>
            <person name="McLaughlin R.E."/>
            <person name="Savic G."/>
            <person name="Chang J."/>
            <person name="Carson M.B."/>
            <person name="Primeaux C."/>
            <person name="Tian R."/>
            <person name="Kenton S."/>
            <person name="Jia H."/>
            <person name="Lin S."/>
            <person name="Qian Y."/>
            <person name="Li S."/>
            <person name="Zhu H."/>
            <person name="Najar F."/>
            <person name="Lai H."/>
            <person name="White J."/>
            <person name="Roe B.A."/>
            <person name="Ferretti J.J."/>
        </authorList>
    </citation>
    <scope>NUCLEOTIDE SEQUENCE [LARGE SCALE GENOMIC DNA]</scope>
    <source>
        <strain evidence="2">ATCC 700610 / UA159</strain>
    </source>
</reference>
<dbReference type="EMBL" id="AE014133">
    <property type="protein sequence ID" value="AAN59701.1"/>
    <property type="molecule type" value="Genomic_DNA"/>
</dbReference>
<dbReference type="RefSeq" id="WP_011074690.1">
    <property type="nucleotide sequence ID" value="NC_004350.2"/>
</dbReference>
<dbReference type="AlphaFoldDB" id="Q8DRV4"/>
<sequence length="89" mass="10240">MTMSTSQMISVLSANRFLTQSEIAFLKASPEIVLFNFYGRIYYELNNNAPIKEQGRLVIEKLSRYPQAIKLGKSRTCLPFSRKSRGYNI</sequence>
<dbReference type="KEGG" id="smu:SMU_2107c"/>
<evidence type="ECO:0000313" key="1">
    <source>
        <dbReference type="EMBL" id="AAN59701.1"/>
    </source>
</evidence>